<name>A0A1D3K9F6_PSEVE</name>
<proteinExistence type="predicted"/>
<dbReference type="AlphaFoldDB" id="A0A1D3K9F6"/>
<dbReference type="Proteomes" id="UP000245431">
    <property type="component" value="Chromosome PVE_r2"/>
</dbReference>
<evidence type="ECO:0000313" key="3">
    <source>
        <dbReference type="Proteomes" id="UP000245431"/>
    </source>
</evidence>
<reference evidence="2" key="1">
    <citation type="submission" date="2016-07" db="EMBL/GenBank/DDBJ databases">
        <authorList>
            <person name="Bertelli C."/>
        </authorList>
    </citation>
    <scope>NUCLEOTIDE SEQUENCE</scope>
    <source>
        <strain evidence="2">1YdBTEX2</strain>
    </source>
</reference>
<accession>A0A1D3K9F6</accession>
<evidence type="ECO:0000313" key="2">
    <source>
        <dbReference type="EMBL" id="SBW84937.1"/>
    </source>
</evidence>
<gene>
    <name evidence="1" type="ORF">PVE_R2G0019</name>
    <name evidence="2" type="ORF">PVE_R2G0912</name>
</gene>
<evidence type="ECO:0000313" key="1">
    <source>
        <dbReference type="EMBL" id="SBW84049.1"/>
    </source>
</evidence>
<dbReference type="EMBL" id="LT599584">
    <property type="protein sequence ID" value="SBW84049.1"/>
    <property type="molecule type" value="Genomic_DNA"/>
</dbReference>
<sequence length="273" mass="31189">MGEPNVDQAEAAYREELIKYEEVLDATMDLSLNQHGIQTDGRGLRAMRIFTRQTLVAISLSRLLPFSRRTNDPEGGFWDICSVASLTRNLMEGYVALFYSGTEVISEEEAELRFFLGQYHRNREWQHVRKRQTPGDPEIARVEEGLASEMKRLKEHSFLPQLSSAQQNKVLRGDEMYLTKADVEERSPVVGNYRLYYQLLSNLAHPLPLSIERIDNDRGRGNRAVADIAYISLCLSLAVRFLAASVLSIYDHFPALESRLAEPPVKLRRFVAE</sequence>
<organism evidence="2 3">
    <name type="scientific">Pseudomonas veronii 1YdBTEX2</name>
    <dbReference type="NCBI Taxonomy" id="1295141"/>
    <lineage>
        <taxon>Bacteria</taxon>
        <taxon>Pseudomonadati</taxon>
        <taxon>Pseudomonadota</taxon>
        <taxon>Gammaproteobacteria</taxon>
        <taxon>Pseudomonadales</taxon>
        <taxon>Pseudomonadaceae</taxon>
        <taxon>Pseudomonas</taxon>
    </lineage>
</organism>
<reference evidence="3" key="2">
    <citation type="submission" date="2016-07" db="EMBL/GenBank/DDBJ databases">
        <authorList>
            <person name="Florea S."/>
            <person name="Webb J.S."/>
            <person name="Jaromczyk J."/>
            <person name="Schardl C.L."/>
        </authorList>
    </citation>
    <scope>NUCLEOTIDE SEQUENCE [LARGE SCALE GENOMIC DNA]</scope>
    <source>
        <strain evidence="3">1YdBTEX2</strain>
    </source>
</reference>
<dbReference type="EMBL" id="LT599584">
    <property type="protein sequence ID" value="SBW84937.1"/>
    <property type="molecule type" value="Genomic_DNA"/>
</dbReference>
<protein>
    <submittedName>
        <fullName evidence="2">Uncharacterized protein</fullName>
    </submittedName>
</protein>